<dbReference type="AlphaFoldDB" id="A0A815GWE8"/>
<dbReference type="InterPro" id="IPR023214">
    <property type="entry name" value="HAD_sf"/>
</dbReference>
<evidence type="ECO:0000313" key="1">
    <source>
        <dbReference type="EMBL" id="CAF1345841.1"/>
    </source>
</evidence>
<dbReference type="Proteomes" id="UP000663870">
    <property type="component" value="Unassembled WGS sequence"/>
</dbReference>
<accession>A0A815GWE8</accession>
<name>A0A815GWE8_9BILA</name>
<dbReference type="EMBL" id="CAJNOH010003698">
    <property type="protein sequence ID" value="CAF1345841.1"/>
    <property type="molecule type" value="Genomic_DNA"/>
</dbReference>
<proteinExistence type="predicted"/>
<comment type="caution">
    <text evidence="1">The sequence shown here is derived from an EMBL/GenBank/DDBJ whole genome shotgun (WGS) entry which is preliminary data.</text>
</comment>
<dbReference type="InterPro" id="IPR006357">
    <property type="entry name" value="HAD-SF_hydro_IIA"/>
</dbReference>
<dbReference type="GO" id="GO:0005739">
    <property type="term" value="C:mitochondrion"/>
    <property type="evidence" value="ECO:0007669"/>
    <property type="project" value="TreeGrafter"/>
</dbReference>
<evidence type="ECO:0000313" key="3">
    <source>
        <dbReference type="Proteomes" id="UP000663854"/>
    </source>
</evidence>
<evidence type="ECO:0000313" key="2">
    <source>
        <dbReference type="EMBL" id="CAF1599223.1"/>
    </source>
</evidence>
<keyword evidence="4" id="KW-1185">Reference proteome</keyword>
<dbReference type="GO" id="GO:0046474">
    <property type="term" value="P:glycerophospholipid biosynthetic process"/>
    <property type="evidence" value="ECO:0007669"/>
    <property type="project" value="TreeGrafter"/>
</dbReference>
<dbReference type="Pfam" id="PF13344">
    <property type="entry name" value="Hydrolase_6"/>
    <property type="match status" value="1"/>
</dbReference>
<dbReference type="Proteomes" id="UP000663854">
    <property type="component" value="Unassembled WGS sequence"/>
</dbReference>
<sequence length="434" mass="48999">MGIYDSSKLDIDVIVLDEGNIRQSLTDGRQIFHPVKHDSLLLVNATLQSLFQKNQIIAKHLKSLWIKISTIHMAKSYTKMPVKQIQISLSSELNLICLKYIRILNFACFFDIDGVITQGPNFIKVAKPAIQTLIQLNAPIVFVSNTCMFESDKAKQLSALLEVTIHPEQVVLAQTLMRTLTDFHNKHVLISGQGQGEDIARMIDFKSITTIEKVCEAFPELDMIDHMNQARLNEMIRIQGLVHDENFRPIEAIVLLGEPIQWERSLQVIIDLLLTDAAANLPRFGHVAFLTCLETLYKNISGNNIKYTAFVGKPFEISYQYAKTIANKIALANGQSKIERVCFIEDNPDVDIVGTNMYNHLLQQTIHLRTSISGYSLLTDLKYLSPTTCESILVCTGVYEPNKQKLDGKNPWKLATKIKLDVVEAVKYIILKEA</sequence>
<dbReference type="NCBIfam" id="TIGR01460">
    <property type="entry name" value="HAD-SF-IIA"/>
    <property type="match status" value="1"/>
</dbReference>
<dbReference type="InterPro" id="IPR036412">
    <property type="entry name" value="HAD-like_sf"/>
</dbReference>
<dbReference type="PANTHER" id="PTHR14269:SF4">
    <property type="entry name" value="CAT EYE SYNDROME CRITICAL REGION PROTEIN 5"/>
    <property type="match status" value="1"/>
</dbReference>
<reference evidence="1" key="1">
    <citation type="submission" date="2021-02" db="EMBL/GenBank/DDBJ databases">
        <authorList>
            <person name="Nowell W R."/>
        </authorList>
    </citation>
    <scope>NUCLEOTIDE SEQUENCE</scope>
</reference>
<dbReference type="EMBL" id="CAJNOL010005055">
    <property type="protein sequence ID" value="CAF1599223.1"/>
    <property type="molecule type" value="Genomic_DNA"/>
</dbReference>
<gene>
    <name evidence="2" type="ORF">JXQ802_LOCUS48099</name>
    <name evidence="1" type="ORF">PYM288_LOCUS32131</name>
</gene>
<protein>
    <submittedName>
        <fullName evidence="1">Uncharacterized protein</fullName>
    </submittedName>
</protein>
<evidence type="ECO:0000313" key="4">
    <source>
        <dbReference type="Proteomes" id="UP000663870"/>
    </source>
</evidence>
<dbReference type="Gene3D" id="3.40.50.1000">
    <property type="entry name" value="HAD superfamily/HAD-like"/>
    <property type="match status" value="4"/>
</dbReference>
<dbReference type="PANTHER" id="PTHR14269">
    <property type="entry name" value="CDP-DIACYLGLYCEROL--GLYCEROL-3-PHOSPHATE 3-PHOSPHATIDYLTRANSFERASE-RELATED"/>
    <property type="match status" value="1"/>
</dbReference>
<dbReference type="InterPro" id="IPR050324">
    <property type="entry name" value="CDP-alcohol_PTase-I"/>
</dbReference>
<dbReference type="SUPFAM" id="SSF56784">
    <property type="entry name" value="HAD-like"/>
    <property type="match status" value="1"/>
</dbReference>
<organism evidence="1 3">
    <name type="scientific">Rotaria sordida</name>
    <dbReference type="NCBI Taxonomy" id="392033"/>
    <lineage>
        <taxon>Eukaryota</taxon>
        <taxon>Metazoa</taxon>
        <taxon>Spiralia</taxon>
        <taxon>Gnathifera</taxon>
        <taxon>Rotifera</taxon>
        <taxon>Eurotatoria</taxon>
        <taxon>Bdelloidea</taxon>
        <taxon>Philodinida</taxon>
        <taxon>Philodinidae</taxon>
        <taxon>Rotaria</taxon>
    </lineage>
</organism>